<dbReference type="GO" id="GO:0005739">
    <property type="term" value="C:mitochondrion"/>
    <property type="evidence" value="ECO:0007669"/>
    <property type="project" value="TreeGrafter"/>
</dbReference>
<dbReference type="PANTHER" id="PTHR32470">
    <property type="entry name" value="ADH DEHYDROGENASE [UBIQUINONE] 1 ALPHA SUBCOMPLEX ASSEMBLY FACTOR 2"/>
    <property type="match status" value="1"/>
</dbReference>
<dbReference type="EMBL" id="CH940649">
    <property type="protein sequence ID" value="EDW65054.1"/>
    <property type="molecule type" value="Genomic_DNA"/>
</dbReference>
<dbReference type="OMA" id="FIWRNFL"/>
<comment type="similarity">
    <text evidence="1">Belongs to the complex I NDUFA12 subunit family.</text>
</comment>
<dbReference type="InterPro" id="IPR007763">
    <property type="entry name" value="NDUFA12"/>
</dbReference>
<dbReference type="GO" id="GO:0045271">
    <property type="term" value="C:respiratory chain complex I"/>
    <property type="evidence" value="ECO:0007669"/>
    <property type="project" value="InterPro"/>
</dbReference>
<dbReference type="FunCoup" id="B4LU01">
    <property type="interactions" value="1315"/>
</dbReference>
<evidence type="ECO:0008006" key="4">
    <source>
        <dbReference type="Google" id="ProtNLM"/>
    </source>
</evidence>
<dbReference type="PhylomeDB" id="B4LU01"/>
<dbReference type="HOGENOM" id="CLU_123512_0_0_1"/>
<protein>
    <recommendedName>
        <fullName evidence="4">NADH dehydrogenase [ubiquinone] 1 alpha subcomplex assembly factor 2</fullName>
    </recommendedName>
</protein>
<organism evidence="2 3">
    <name type="scientific">Drosophila virilis</name>
    <name type="common">Fruit fly</name>
    <dbReference type="NCBI Taxonomy" id="7244"/>
    <lineage>
        <taxon>Eukaryota</taxon>
        <taxon>Metazoa</taxon>
        <taxon>Ecdysozoa</taxon>
        <taxon>Arthropoda</taxon>
        <taxon>Hexapoda</taxon>
        <taxon>Insecta</taxon>
        <taxon>Pterygota</taxon>
        <taxon>Neoptera</taxon>
        <taxon>Endopterygota</taxon>
        <taxon>Diptera</taxon>
        <taxon>Brachycera</taxon>
        <taxon>Muscomorpha</taxon>
        <taxon>Ephydroidea</taxon>
        <taxon>Drosophilidae</taxon>
        <taxon>Drosophila</taxon>
    </lineage>
</organism>
<dbReference type="Proteomes" id="UP000008792">
    <property type="component" value="Unassembled WGS sequence"/>
</dbReference>
<dbReference type="Pfam" id="PF05071">
    <property type="entry name" value="NDUFA12"/>
    <property type="match status" value="1"/>
</dbReference>
<dbReference type="InParanoid" id="B4LU01"/>
<proteinExistence type="inferred from homology"/>
<dbReference type="eggNOG" id="KOG3603">
    <property type="taxonomic scope" value="Eukaryota"/>
</dbReference>
<dbReference type="OrthoDB" id="10255576at2759"/>
<dbReference type="GO" id="GO:0032981">
    <property type="term" value="P:mitochondrial respiratory chain complex I assembly"/>
    <property type="evidence" value="ECO:0007669"/>
    <property type="project" value="TreeGrafter"/>
</dbReference>
<dbReference type="STRING" id="7244.B4LU01"/>
<reference evidence="2 3" key="1">
    <citation type="journal article" date="2007" name="Nature">
        <title>Evolution of genes and genomes on the Drosophila phylogeny.</title>
        <authorList>
            <consortium name="Drosophila 12 Genomes Consortium"/>
            <person name="Clark A.G."/>
            <person name="Eisen M.B."/>
            <person name="Smith D.R."/>
            <person name="Bergman C.M."/>
            <person name="Oliver B."/>
            <person name="Markow T.A."/>
            <person name="Kaufman T.C."/>
            <person name="Kellis M."/>
            <person name="Gelbart W."/>
            <person name="Iyer V.N."/>
            <person name="Pollard D.A."/>
            <person name="Sackton T.B."/>
            <person name="Larracuente A.M."/>
            <person name="Singh N.D."/>
            <person name="Abad J.P."/>
            <person name="Abt D.N."/>
            <person name="Adryan B."/>
            <person name="Aguade M."/>
            <person name="Akashi H."/>
            <person name="Anderson W.W."/>
            <person name="Aquadro C.F."/>
            <person name="Ardell D.H."/>
            <person name="Arguello R."/>
            <person name="Artieri C.G."/>
            <person name="Barbash D.A."/>
            <person name="Barker D."/>
            <person name="Barsanti P."/>
            <person name="Batterham P."/>
            <person name="Batzoglou S."/>
            <person name="Begun D."/>
            <person name="Bhutkar A."/>
            <person name="Blanco E."/>
            <person name="Bosak S.A."/>
            <person name="Bradley R.K."/>
            <person name="Brand A.D."/>
            <person name="Brent M.R."/>
            <person name="Brooks A.N."/>
            <person name="Brown R.H."/>
            <person name="Butlin R.K."/>
            <person name="Caggese C."/>
            <person name="Calvi B.R."/>
            <person name="Bernardo de Carvalho A."/>
            <person name="Caspi A."/>
            <person name="Castrezana S."/>
            <person name="Celniker S.E."/>
            <person name="Chang J.L."/>
            <person name="Chapple C."/>
            <person name="Chatterji S."/>
            <person name="Chinwalla A."/>
            <person name="Civetta A."/>
            <person name="Clifton S.W."/>
            <person name="Comeron J.M."/>
            <person name="Costello J.C."/>
            <person name="Coyne J.A."/>
            <person name="Daub J."/>
            <person name="David R.G."/>
            <person name="Delcher A.L."/>
            <person name="Delehaunty K."/>
            <person name="Do C.B."/>
            <person name="Ebling H."/>
            <person name="Edwards K."/>
            <person name="Eickbush T."/>
            <person name="Evans J.D."/>
            <person name="Filipski A."/>
            <person name="Findeiss S."/>
            <person name="Freyhult E."/>
            <person name="Fulton L."/>
            <person name="Fulton R."/>
            <person name="Garcia A.C."/>
            <person name="Gardiner A."/>
            <person name="Garfield D.A."/>
            <person name="Garvin B.E."/>
            <person name="Gibson G."/>
            <person name="Gilbert D."/>
            <person name="Gnerre S."/>
            <person name="Godfrey J."/>
            <person name="Good R."/>
            <person name="Gotea V."/>
            <person name="Gravely B."/>
            <person name="Greenberg A.J."/>
            <person name="Griffiths-Jones S."/>
            <person name="Gross S."/>
            <person name="Guigo R."/>
            <person name="Gustafson E.A."/>
            <person name="Haerty W."/>
            <person name="Hahn M.W."/>
            <person name="Halligan D.L."/>
            <person name="Halpern A.L."/>
            <person name="Halter G.M."/>
            <person name="Han M.V."/>
            <person name="Heger A."/>
            <person name="Hillier L."/>
            <person name="Hinrichs A.S."/>
            <person name="Holmes I."/>
            <person name="Hoskins R.A."/>
            <person name="Hubisz M.J."/>
            <person name="Hultmark D."/>
            <person name="Huntley M.A."/>
            <person name="Jaffe D.B."/>
            <person name="Jagadeeshan S."/>
            <person name="Jeck W.R."/>
            <person name="Johnson J."/>
            <person name="Jones C.D."/>
            <person name="Jordan W.C."/>
            <person name="Karpen G.H."/>
            <person name="Kataoka E."/>
            <person name="Keightley P.D."/>
            <person name="Kheradpour P."/>
            <person name="Kirkness E.F."/>
            <person name="Koerich L.B."/>
            <person name="Kristiansen K."/>
            <person name="Kudrna D."/>
            <person name="Kulathinal R.J."/>
            <person name="Kumar S."/>
            <person name="Kwok R."/>
            <person name="Lander E."/>
            <person name="Langley C.H."/>
            <person name="Lapoint R."/>
            <person name="Lazzaro B.P."/>
            <person name="Lee S.J."/>
            <person name="Levesque L."/>
            <person name="Li R."/>
            <person name="Lin C.F."/>
            <person name="Lin M.F."/>
            <person name="Lindblad-Toh K."/>
            <person name="Llopart A."/>
            <person name="Long M."/>
            <person name="Low L."/>
            <person name="Lozovsky E."/>
            <person name="Lu J."/>
            <person name="Luo M."/>
            <person name="Machado C.A."/>
            <person name="Makalowski W."/>
            <person name="Marzo M."/>
            <person name="Matsuda M."/>
            <person name="Matzkin L."/>
            <person name="McAllister B."/>
            <person name="McBride C.S."/>
            <person name="McKernan B."/>
            <person name="McKernan K."/>
            <person name="Mendez-Lago M."/>
            <person name="Minx P."/>
            <person name="Mollenhauer M.U."/>
            <person name="Montooth K."/>
            <person name="Mount S.M."/>
            <person name="Mu X."/>
            <person name="Myers E."/>
            <person name="Negre B."/>
            <person name="Newfeld S."/>
            <person name="Nielsen R."/>
            <person name="Noor M.A."/>
            <person name="O'Grady P."/>
            <person name="Pachter L."/>
            <person name="Papaceit M."/>
            <person name="Parisi M.J."/>
            <person name="Parisi M."/>
            <person name="Parts L."/>
            <person name="Pedersen J.S."/>
            <person name="Pesole G."/>
            <person name="Phillippy A.M."/>
            <person name="Ponting C.P."/>
            <person name="Pop M."/>
            <person name="Porcelli D."/>
            <person name="Powell J.R."/>
            <person name="Prohaska S."/>
            <person name="Pruitt K."/>
            <person name="Puig M."/>
            <person name="Quesneville H."/>
            <person name="Ram K.R."/>
            <person name="Rand D."/>
            <person name="Rasmussen M.D."/>
            <person name="Reed L.K."/>
            <person name="Reenan R."/>
            <person name="Reily A."/>
            <person name="Remington K.A."/>
            <person name="Rieger T.T."/>
            <person name="Ritchie M.G."/>
            <person name="Robin C."/>
            <person name="Rogers Y.H."/>
            <person name="Rohde C."/>
            <person name="Rozas J."/>
            <person name="Rubenfield M.J."/>
            <person name="Ruiz A."/>
            <person name="Russo S."/>
            <person name="Salzberg S.L."/>
            <person name="Sanchez-Gracia A."/>
            <person name="Saranga D.J."/>
            <person name="Sato H."/>
            <person name="Schaeffer S.W."/>
            <person name="Schatz M.C."/>
            <person name="Schlenke T."/>
            <person name="Schwartz R."/>
            <person name="Segarra C."/>
            <person name="Singh R.S."/>
            <person name="Sirot L."/>
            <person name="Sirota M."/>
            <person name="Sisneros N.B."/>
            <person name="Smith C.D."/>
            <person name="Smith T.F."/>
            <person name="Spieth J."/>
            <person name="Stage D.E."/>
            <person name="Stark A."/>
            <person name="Stephan W."/>
            <person name="Strausberg R.L."/>
            <person name="Strempel S."/>
            <person name="Sturgill D."/>
            <person name="Sutton G."/>
            <person name="Sutton G.G."/>
            <person name="Tao W."/>
            <person name="Teichmann S."/>
            <person name="Tobari Y.N."/>
            <person name="Tomimura Y."/>
            <person name="Tsolas J.M."/>
            <person name="Valente V.L."/>
            <person name="Venter E."/>
            <person name="Venter J.C."/>
            <person name="Vicario S."/>
            <person name="Vieira F.G."/>
            <person name="Vilella A.J."/>
            <person name="Villasante A."/>
            <person name="Walenz B."/>
            <person name="Wang J."/>
            <person name="Wasserman M."/>
            <person name="Watts T."/>
            <person name="Wilson D."/>
            <person name="Wilson R.K."/>
            <person name="Wing R.A."/>
            <person name="Wolfner M.F."/>
            <person name="Wong A."/>
            <person name="Wong G.K."/>
            <person name="Wu C.I."/>
            <person name="Wu G."/>
            <person name="Yamamoto D."/>
            <person name="Yang H.P."/>
            <person name="Yang S.P."/>
            <person name="Yorke J.A."/>
            <person name="Yoshida K."/>
            <person name="Zdobnov E."/>
            <person name="Zhang P."/>
            <person name="Zhang Y."/>
            <person name="Zimin A.V."/>
            <person name="Baldwin J."/>
            <person name="Abdouelleil A."/>
            <person name="Abdulkadir J."/>
            <person name="Abebe A."/>
            <person name="Abera B."/>
            <person name="Abreu J."/>
            <person name="Acer S.C."/>
            <person name="Aftuck L."/>
            <person name="Alexander A."/>
            <person name="An P."/>
            <person name="Anderson E."/>
            <person name="Anderson S."/>
            <person name="Arachi H."/>
            <person name="Azer M."/>
            <person name="Bachantsang P."/>
            <person name="Barry A."/>
            <person name="Bayul T."/>
            <person name="Berlin A."/>
            <person name="Bessette D."/>
            <person name="Bloom T."/>
            <person name="Blye J."/>
            <person name="Boguslavskiy L."/>
            <person name="Bonnet C."/>
            <person name="Boukhgalter B."/>
            <person name="Bourzgui I."/>
            <person name="Brown A."/>
            <person name="Cahill P."/>
            <person name="Channer S."/>
            <person name="Cheshatsang Y."/>
            <person name="Chuda L."/>
            <person name="Citroen M."/>
            <person name="Collymore A."/>
            <person name="Cooke P."/>
            <person name="Costello M."/>
            <person name="D'Aco K."/>
            <person name="Daza R."/>
            <person name="De Haan G."/>
            <person name="DeGray S."/>
            <person name="DeMaso C."/>
            <person name="Dhargay N."/>
            <person name="Dooley K."/>
            <person name="Dooley E."/>
            <person name="Doricent M."/>
            <person name="Dorje P."/>
            <person name="Dorjee K."/>
            <person name="Dupes A."/>
            <person name="Elong R."/>
            <person name="Falk J."/>
            <person name="Farina A."/>
            <person name="Faro S."/>
            <person name="Ferguson D."/>
            <person name="Fisher S."/>
            <person name="Foley C.D."/>
            <person name="Franke A."/>
            <person name="Friedrich D."/>
            <person name="Gadbois L."/>
            <person name="Gearin G."/>
            <person name="Gearin C.R."/>
            <person name="Giannoukos G."/>
            <person name="Goode T."/>
            <person name="Graham J."/>
            <person name="Grandbois E."/>
            <person name="Grewal S."/>
            <person name="Gyaltsen K."/>
            <person name="Hafez N."/>
            <person name="Hagos B."/>
            <person name="Hall J."/>
            <person name="Henson C."/>
            <person name="Hollinger A."/>
            <person name="Honan T."/>
            <person name="Huard M.D."/>
            <person name="Hughes L."/>
            <person name="Hurhula B."/>
            <person name="Husby M.E."/>
            <person name="Kamat A."/>
            <person name="Kanga B."/>
            <person name="Kashin S."/>
            <person name="Khazanovich D."/>
            <person name="Kisner P."/>
            <person name="Lance K."/>
            <person name="Lara M."/>
            <person name="Lee W."/>
            <person name="Lennon N."/>
            <person name="Letendre F."/>
            <person name="LeVine R."/>
            <person name="Lipovsky A."/>
            <person name="Liu X."/>
            <person name="Liu J."/>
            <person name="Liu S."/>
            <person name="Lokyitsang T."/>
            <person name="Lokyitsang Y."/>
            <person name="Lubonja R."/>
            <person name="Lui A."/>
            <person name="MacDonald P."/>
            <person name="Magnisalis V."/>
            <person name="Maru K."/>
            <person name="Matthews C."/>
            <person name="McCusker W."/>
            <person name="McDonough S."/>
            <person name="Mehta T."/>
            <person name="Meldrim J."/>
            <person name="Meneus L."/>
            <person name="Mihai O."/>
            <person name="Mihalev A."/>
            <person name="Mihova T."/>
            <person name="Mittelman R."/>
            <person name="Mlenga V."/>
            <person name="Montmayeur A."/>
            <person name="Mulrain L."/>
            <person name="Navidi A."/>
            <person name="Naylor J."/>
            <person name="Negash T."/>
            <person name="Nguyen T."/>
            <person name="Nguyen N."/>
            <person name="Nicol R."/>
            <person name="Norbu C."/>
            <person name="Norbu N."/>
            <person name="Novod N."/>
            <person name="O'Neill B."/>
            <person name="Osman S."/>
            <person name="Markiewicz E."/>
            <person name="Oyono O.L."/>
            <person name="Patti C."/>
            <person name="Phunkhang P."/>
            <person name="Pierre F."/>
            <person name="Priest M."/>
            <person name="Raghuraman S."/>
            <person name="Rege F."/>
            <person name="Reyes R."/>
            <person name="Rise C."/>
            <person name="Rogov P."/>
            <person name="Ross K."/>
            <person name="Ryan E."/>
            <person name="Settipalli S."/>
            <person name="Shea T."/>
            <person name="Sherpa N."/>
            <person name="Shi L."/>
            <person name="Shih D."/>
            <person name="Sparrow T."/>
            <person name="Spaulding J."/>
            <person name="Stalker J."/>
            <person name="Stange-Thomann N."/>
            <person name="Stavropoulos S."/>
            <person name="Stone C."/>
            <person name="Strader C."/>
            <person name="Tesfaye S."/>
            <person name="Thomson T."/>
            <person name="Thoulutsang Y."/>
            <person name="Thoulutsang D."/>
            <person name="Topham K."/>
            <person name="Topping I."/>
            <person name="Tsamla T."/>
            <person name="Vassiliev H."/>
            <person name="Vo A."/>
            <person name="Wangchuk T."/>
            <person name="Wangdi T."/>
            <person name="Weiand M."/>
            <person name="Wilkinson J."/>
            <person name="Wilson A."/>
            <person name="Yadav S."/>
            <person name="Young G."/>
            <person name="Yu Q."/>
            <person name="Zembek L."/>
            <person name="Zhong D."/>
            <person name="Zimmer A."/>
            <person name="Zwirko Z."/>
            <person name="Jaffe D.B."/>
            <person name="Alvarez P."/>
            <person name="Brockman W."/>
            <person name="Butler J."/>
            <person name="Chin C."/>
            <person name="Gnerre S."/>
            <person name="Grabherr M."/>
            <person name="Kleber M."/>
            <person name="Mauceli E."/>
            <person name="MacCallum I."/>
        </authorList>
    </citation>
    <scope>NUCLEOTIDE SEQUENCE [LARGE SCALE GENOMIC DNA]</scope>
    <source>
        <strain evidence="3">Tucson 15010-1051.87</strain>
    </source>
</reference>
<name>B4LU01_DROVI</name>
<evidence type="ECO:0000313" key="2">
    <source>
        <dbReference type="EMBL" id="EDW65054.1"/>
    </source>
</evidence>
<sequence>MANKKPTRDLIGIIWTNFWRSFLPRKYRGDYKGDDYFGNKYFEIPANPAVGQRKERWFEPADKEAFDQELTAEWEAWLRGRREEPPSRDELIKNLQVIEMKKRNAAELDAQYAKEKDAGALPKQVEGETIGTYPKYKDYEINPGKKPMDEKK</sequence>
<evidence type="ECO:0000313" key="3">
    <source>
        <dbReference type="Proteomes" id="UP000008792"/>
    </source>
</evidence>
<evidence type="ECO:0000256" key="1">
    <source>
        <dbReference type="ARBA" id="ARBA00007355"/>
    </source>
</evidence>
<accession>B4LU01</accession>
<gene>
    <name evidence="2" type="primary">Dvir\GJ19608</name>
    <name evidence="2" type="ORF">Dvir_GJ19608</name>
</gene>
<dbReference type="InterPro" id="IPR052618">
    <property type="entry name" value="ComplexI_NDUFA12"/>
</dbReference>
<dbReference type="KEGG" id="dvi:6627468"/>
<dbReference type="PANTHER" id="PTHR32470:SF2">
    <property type="entry name" value="NADH DEHYDROGENASE [UBIQUINONE] 1 ALPHA SUBCOMPLEX ASSEMBLY FACTOR 2"/>
    <property type="match status" value="1"/>
</dbReference>
<keyword evidence="3" id="KW-1185">Reference proteome</keyword>
<dbReference type="AlphaFoldDB" id="B4LU01"/>